<dbReference type="GO" id="GO:0003700">
    <property type="term" value="F:DNA-binding transcription factor activity"/>
    <property type="evidence" value="ECO:0007669"/>
    <property type="project" value="InterPro"/>
</dbReference>
<evidence type="ECO:0000256" key="1">
    <source>
        <dbReference type="ARBA" id="ARBA00009437"/>
    </source>
</evidence>
<proteinExistence type="inferred from homology"/>
<name>A0A916WUD5_9SPHN</name>
<dbReference type="SUPFAM" id="SSF46785">
    <property type="entry name" value="Winged helix' DNA-binding domain"/>
    <property type="match status" value="2"/>
</dbReference>
<evidence type="ECO:0000259" key="5">
    <source>
        <dbReference type="PROSITE" id="PS50931"/>
    </source>
</evidence>
<dbReference type="InterPro" id="IPR000847">
    <property type="entry name" value="LysR_HTH_N"/>
</dbReference>
<reference evidence="6" key="2">
    <citation type="submission" date="2020-09" db="EMBL/GenBank/DDBJ databases">
        <authorList>
            <person name="Sun Q."/>
            <person name="Zhou Y."/>
        </authorList>
    </citation>
    <scope>NUCLEOTIDE SEQUENCE</scope>
    <source>
        <strain evidence="6">CGMCC 1.15330</strain>
    </source>
</reference>
<dbReference type="InterPro" id="IPR036390">
    <property type="entry name" value="WH_DNA-bd_sf"/>
</dbReference>
<accession>A0A916WUD5</accession>
<organism evidence="6 7">
    <name type="scientific">Sphingomonas metalli</name>
    <dbReference type="NCBI Taxonomy" id="1779358"/>
    <lineage>
        <taxon>Bacteria</taxon>
        <taxon>Pseudomonadati</taxon>
        <taxon>Pseudomonadota</taxon>
        <taxon>Alphaproteobacteria</taxon>
        <taxon>Sphingomonadales</taxon>
        <taxon>Sphingomonadaceae</taxon>
        <taxon>Sphingomonas</taxon>
    </lineage>
</organism>
<evidence type="ECO:0000313" key="6">
    <source>
        <dbReference type="EMBL" id="GGB31498.1"/>
    </source>
</evidence>
<dbReference type="PRINTS" id="PR00039">
    <property type="entry name" value="HTHLYSR"/>
</dbReference>
<keyword evidence="4" id="KW-0804">Transcription</keyword>
<dbReference type="EMBL" id="BMIH01000003">
    <property type="protein sequence ID" value="GGB31498.1"/>
    <property type="molecule type" value="Genomic_DNA"/>
</dbReference>
<feature type="domain" description="HTH lysR-type" evidence="5">
    <location>
        <begin position="9"/>
        <end position="66"/>
    </location>
</feature>
<keyword evidence="2" id="KW-0805">Transcription regulation</keyword>
<gene>
    <name evidence="6" type="primary">fldY</name>
    <name evidence="6" type="ORF">GCM10011380_21080</name>
</gene>
<evidence type="ECO:0000313" key="7">
    <source>
        <dbReference type="Proteomes" id="UP000623067"/>
    </source>
</evidence>
<dbReference type="AlphaFoldDB" id="A0A916WUD5"/>
<dbReference type="PROSITE" id="PS50931">
    <property type="entry name" value="HTH_LYSR"/>
    <property type="match status" value="2"/>
</dbReference>
<evidence type="ECO:0000256" key="4">
    <source>
        <dbReference type="ARBA" id="ARBA00023163"/>
    </source>
</evidence>
<dbReference type="Pfam" id="PF00126">
    <property type="entry name" value="HTH_1"/>
    <property type="match status" value="2"/>
</dbReference>
<sequence>MIAMDPFALNLRHLRALPLIVRHASMSRAAEAAGLSQPALTQGLAKLEAQLGAPLFVRGSGGMVPTGEGTGFAARIGVALAHLSAFGRGAARGGRGFARPDRLMTSTQLRAFLALADAGSFAEAARATDGSQPAIHRAVRDLEQIGGVALAERRGRGIVLTAAGRQLARSARLAGAEIAAAMADIRPDAGERGRLTIGAMPLCRARLLPAAMAALMRSAPGATFDVVEGSWRELVEPLRDGQIDLMIGALREAASLPDLDQEPLFTDRLAVVARAGHPAAGEAATLGALAGYPWIIGREGTPLRTHWETLFAGGLPQAPVECGSVMTVRGLLLDSDCLTLLSPDQVAMEVDAGLLTVIPIAGAALERAIGITTRRGWRPTHLQARLIAALRDTVRTS</sequence>
<keyword evidence="7" id="KW-1185">Reference proteome</keyword>
<feature type="domain" description="HTH lysR-type" evidence="5">
    <location>
        <begin position="104"/>
        <end position="161"/>
    </location>
</feature>
<dbReference type="PANTHER" id="PTHR30126">
    <property type="entry name" value="HTH-TYPE TRANSCRIPTIONAL REGULATOR"/>
    <property type="match status" value="1"/>
</dbReference>
<comment type="caution">
    <text evidence="6">The sequence shown here is derived from an EMBL/GenBank/DDBJ whole genome shotgun (WGS) entry which is preliminary data.</text>
</comment>
<dbReference type="InterPro" id="IPR005119">
    <property type="entry name" value="LysR_subst-bd"/>
</dbReference>
<dbReference type="SUPFAM" id="SSF53850">
    <property type="entry name" value="Periplasmic binding protein-like II"/>
    <property type="match status" value="1"/>
</dbReference>
<dbReference type="InterPro" id="IPR036388">
    <property type="entry name" value="WH-like_DNA-bd_sf"/>
</dbReference>
<dbReference type="Pfam" id="PF03466">
    <property type="entry name" value="LysR_substrate"/>
    <property type="match status" value="1"/>
</dbReference>
<dbReference type="PANTHER" id="PTHR30126:SF98">
    <property type="entry name" value="HTH-TYPE TRANSCRIPTIONAL ACTIVATOR BAUR"/>
    <property type="match status" value="1"/>
</dbReference>
<comment type="similarity">
    <text evidence="1">Belongs to the LysR transcriptional regulatory family.</text>
</comment>
<evidence type="ECO:0000256" key="3">
    <source>
        <dbReference type="ARBA" id="ARBA00023125"/>
    </source>
</evidence>
<keyword evidence="3" id="KW-0238">DNA-binding</keyword>
<dbReference type="Gene3D" id="1.10.10.10">
    <property type="entry name" value="Winged helix-like DNA-binding domain superfamily/Winged helix DNA-binding domain"/>
    <property type="match status" value="2"/>
</dbReference>
<dbReference type="Proteomes" id="UP000623067">
    <property type="component" value="Unassembled WGS sequence"/>
</dbReference>
<dbReference type="Gene3D" id="3.40.190.10">
    <property type="entry name" value="Periplasmic binding protein-like II"/>
    <property type="match status" value="2"/>
</dbReference>
<reference evidence="6" key="1">
    <citation type="journal article" date="2014" name="Int. J. Syst. Evol. Microbiol.">
        <title>Complete genome sequence of Corynebacterium casei LMG S-19264T (=DSM 44701T), isolated from a smear-ripened cheese.</title>
        <authorList>
            <consortium name="US DOE Joint Genome Institute (JGI-PGF)"/>
            <person name="Walter F."/>
            <person name="Albersmeier A."/>
            <person name="Kalinowski J."/>
            <person name="Ruckert C."/>
        </authorList>
    </citation>
    <scope>NUCLEOTIDE SEQUENCE</scope>
    <source>
        <strain evidence="6">CGMCC 1.15330</strain>
    </source>
</reference>
<evidence type="ECO:0000256" key="2">
    <source>
        <dbReference type="ARBA" id="ARBA00023015"/>
    </source>
</evidence>
<protein>
    <submittedName>
        <fullName evidence="6">Transcriptional regulator</fullName>
    </submittedName>
</protein>
<dbReference type="GO" id="GO:0000976">
    <property type="term" value="F:transcription cis-regulatory region binding"/>
    <property type="evidence" value="ECO:0007669"/>
    <property type="project" value="TreeGrafter"/>
</dbReference>